<keyword evidence="1" id="KW-0472">Membrane</keyword>
<dbReference type="AlphaFoldDB" id="A0A3E1NEL4"/>
<gene>
    <name evidence="2" type="ORF">DXN05_20625</name>
</gene>
<feature type="transmembrane region" description="Helical" evidence="1">
    <location>
        <begin position="306"/>
        <end position="324"/>
    </location>
</feature>
<organism evidence="2 3">
    <name type="scientific">Deminuibacter soli</name>
    <dbReference type="NCBI Taxonomy" id="2291815"/>
    <lineage>
        <taxon>Bacteria</taxon>
        <taxon>Pseudomonadati</taxon>
        <taxon>Bacteroidota</taxon>
        <taxon>Chitinophagia</taxon>
        <taxon>Chitinophagales</taxon>
        <taxon>Chitinophagaceae</taxon>
        <taxon>Deminuibacter</taxon>
    </lineage>
</organism>
<proteinExistence type="predicted"/>
<keyword evidence="1" id="KW-1133">Transmembrane helix</keyword>
<name>A0A3E1NEL4_9BACT</name>
<evidence type="ECO:0008006" key="4">
    <source>
        <dbReference type="Google" id="ProtNLM"/>
    </source>
</evidence>
<keyword evidence="3" id="KW-1185">Reference proteome</keyword>
<dbReference type="EMBL" id="QTJU01000010">
    <property type="protein sequence ID" value="RFM26317.1"/>
    <property type="molecule type" value="Genomic_DNA"/>
</dbReference>
<evidence type="ECO:0000256" key="1">
    <source>
        <dbReference type="SAM" id="Phobius"/>
    </source>
</evidence>
<reference evidence="2 3" key="1">
    <citation type="submission" date="2018-08" db="EMBL/GenBank/DDBJ databases">
        <title>Chitinophagaceae sp. K23C18032701, a novel bacterium isolated from forest soil.</title>
        <authorList>
            <person name="Wang C."/>
        </authorList>
    </citation>
    <scope>NUCLEOTIDE SEQUENCE [LARGE SCALE GENOMIC DNA]</scope>
    <source>
        <strain evidence="2 3">K23C18032701</strain>
    </source>
</reference>
<dbReference type="OrthoDB" id="9123883at2"/>
<dbReference type="RefSeq" id="WP_116849189.1">
    <property type="nucleotide sequence ID" value="NZ_QTJU01000010.1"/>
</dbReference>
<feature type="transmembrane region" description="Helical" evidence="1">
    <location>
        <begin position="247"/>
        <end position="267"/>
    </location>
</feature>
<feature type="transmembrane region" description="Helical" evidence="1">
    <location>
        <begin position="171"/>
        <end position="199"/>
    </location>
</feature>
<evidence type="ECO:0000313" key="2">
    <source>
        <dbReference type="EMBL" id="RFM26317.1"/>
    </source>
</evidence>
<feature type="transmembrane region" description="Helical" evidence="1">
    <location>
        <begin position="361"/>
        <end position="379"/>
    </location>
</feature>
<feature type="transmembrane region" description="Helical" evidence="1">
    <location>
        <begin position="211"/>
        <end position="235"/>
    </location>
</feature>
<comment type="caution">
    <text evidence="2">The sequence shown here is derived from an EMBL/GenBank/DDBJ whole genome shotgun (WGS) entry which is preliminary data.</text>
</comment>
<evidence type="ECO:0000313" key="3">
    <source>
        <dbReference type="Proteomes" id="UP000261284"/>
    </source>
</evidence>
<keyword evidence="1" id="KW-0812">Transmembrane</keyword>
<feature type="transmembrane region" description="Helical" evidence="1">
    <location>
        <begin position="336"/>
        <end position="354"/>
    </location>
</feature>
<feature type="transmembrane region" description="Helical" evidence="1">
    <location>
        <begin position="120"/>
        <end position="136"/>
    </location>
</feature>
<protein>
    <recommendedName>
        <fullName evidence="4">Glycosyltransferase RgtA/B/C/D-like domain-containing protein</fullName>
    </recommendedName>
</protein>
<feature type="transmembrane region" description="Helical" evidence="1">
    <location>
        <begin position="12"/>
        <end position="31"/>
    </location>
</feature>
<feature type="transmembrane region" description="Helical" evidence="1">
    <location>
        <begin position="91"/>
        <end position="108"/>
    </location>
</feature>
<accession>A0A3E1NEL4</accession>
<sequence length="507" mass="57626">MRTHLSFISPRLNYDALFFALAGFMLVQLFAHYGGIGISPDSVVYTSTARSIYAHTGIRDYNHMPLIDFPVLYPLFLGTVYRITGVDPLPAGPYINGALFGMLIYLCGCMMQRWKYNNRWYKIFILGCITISPALLEVYYMLWSETLFIFLSIVFMALLRRYCNTHSIPSLLAVGFCASTACITRYAGVTLIGTGGLILLMDNTLPWKKKAAHIILFGFTAISLLVINLYVNFGYSHTLTGPREKGITPFSANLHYFSTVMCDWLPFMRNHYGIASLIGGALVAGSACLIGYRWLRNKNVRSYENIATVFFFGYAAFMLLSATISRYETINSRLLSPLYIPLLWTFTSWVPVVFKRLNRTVRVRLGVALTAGGLFFWAGEYAFSRYMYNEVRDFGIAGYTDDSWRLSPFCQYLKQHHELFKPNYSIFSNASDALYFVTGVTGISLPHTNSPGDINDYVTNPEHYVVWFRNVDDQDLLSEQYIRQSKHTEVVYETTDGVVYWCTGPGK</sequence>
<feature type="transmembrane region" description="Helical" evidence="1">
    <location>
        <begin position="273"/>
        <end position="294"/>
    </location>
</feature>
<dbReference type="Proteomes" id="UP000261284">
    <property type="component" value="Unassembled WGS sequence"/>
</dbReference>
<feature type="transmembrane region" description="Helical" evidence="1">
    <location>
        <begin position="142"/>
        <end position="159"/>
    </location>
</feature>